<evidence type="ECO:0000313" key="4">
    <source>
        <dbReference type="Proteomes" id="UP001184150"/>
    </source>
</evidence>
<dbReference type="Proteomes" id="UP001184150">
    <property type="component" value="Unassembled WGS sequence"/>
</dbReference>
<dbReference type="EMBL" id="JAVDRD010000028">
    <property type="protein sequence ID" value="MDR6513413.1"/>
    <property type="molecule type" value="Genomic_DNA"/>
</dbReference>
<keyword evidence="1" id="KW-0732">Signal</keyword>
<reference evidence="3 4" key="1">
    <citation type="submission" date="2023-07" db="EMBL/GenBank/DDBJ databases">
        <title>Sorghum-associated microbial communities from plants grown in Nebraska, USA.</title>
        <authorList>
            <person name="Schachtman D."/>
        </authorList>
    </citation>
    <scope>NUCLEOTIDE SEQUENCE [LARGE SCALE GENOMIC DNA]</scope>
    <source>
        <strain evidence="3 4">DS1027</strain>
    </source>
</reference>
<dbReference type="Pfam" id="PF14024">
    <property type="entry name" value="DUF4240"/>
    <property type="match status" value="1"/>
</dbReference>
<gene>
    <name evidence="3" type="ORF">J2792_004307</name>
</gene>
<dbReference type="RefSeq" id="WP_309806677.1">
    <property type="nucleotide sequence ID" value="NZ_JAVDRD010000028.1"/>
</dbReference>
<feature type="chain" id="PRO_5046039110" description="DUF4240 domain-containing protein" evidence="1">
    <location>
        <begin position="29"/>
        <end position="217"/>
    </location>
</feature>
<protein>
    <recommendedName>
        <fullName evidence="2">DUF4240 domain-containing protein</fullName>
    </recommendedName>
</protein>
<sequence length="217" mass="24523">MKNYALVLVALLAIASIVVAFSRNNAQAEPVDTVPKGYDRIPAGSLSLDEFWAIIDHSAQFQADTDLQSADLHASLMRLSPTQITEFERMFDQTMRNSYTWDLWGAAYVANGGASDDEFEYFRCWLISKGRRAFEQVSSAPDSLADIIGNGETGHFEFEEFAYLARDAWSEKTGKDRNEMPIMANMAYDAEPKGTPFSENPEELQHRFPKLWRRFGG</sequence>
<name>A0ABU1MSV1_9SPHN</name>
<evidence type="ECO:0000256" key="1">
    <source>
        <dbReference type="SAM" id="SignalP"/>
    </source>
</evidence>
<proteinExistence type="predicted"/>
<feature type="domain" description="DUF4240" evidence="2">
    <location>
        <begin position="49"/>
        <end position="170"/>
    </location>
</feature>
<organism evidence="3 4">
    <name type="scientific">Novosphingobium capsulatum</name>
    <dbReference type="NCBI Taxonomy" id="13688"/>
    <lineage>
        <taxon>Bacteria</taxon>
        <taxon>Pseudomonadati</taxon>
        <taxon>Pseudomonadota</taxon>
        <taxon>Alphaproteobacteria</taxon>
        <taxon>Sphingomonadales</taxon>
        <taxon>Sphingomonadaceae</taxon>
        <taxon>Novosphingobium</taxon>
    </lineage>
</organism>
<keyword evidence="4" id="KW-1185">Reference proteome</keyword>
<evidence type="ECO:0000313" key="3">
    <source>
        <dbReference type="EMBL" id="MDR6513413.1"/>
    </source>
</evidence>
<comment type="caution">
    <text evidence="3">The sequence shown here is derived from an EMBL/GenBank/DDBJ whole genome shotgun (WGS) entry which is preliminary data.</text>
</comment>
<accession>A0ABU1MSV1</accession>
<feature type="signal peptide" evidence="1">
    <location>
        <begin position="1"/>
        <end position="28"/>
    </location>
</feature>
<dbReference type="InterPro" id="IPR025334">
    <property type="entry name" value="DUF4240"/>
</dbReference>
<evidence type="ECO:0000259" key="2">
    <source>
        <dbReference type="Pfam" id="PF14024"/>
    </source>
</evidence>